<sequence>MTFPSPIGGNIGQCFPHLSLLSLAHPAQVNLPCTRLTALTHASGSPFRSPFLLGYTYVSLQLLLEEVLTEHNELTTHTPMSTNVTSTEGPYDKMLLRHSSPTTVVRHYRPEMYLPCQKFAQHMPLTGLSLVGRCLLPSSALVGRGVCIQQDLIATGVRAPECICIHVDLTTNALFNFWPVWLQTSAIPPSSRRLAIRMDNTSFLSGPTITCNGPAQLNGLIGPDQLIKGNHPTSTGTGTGPDLNSVMATGTTALTYPLTSPPLCPQPCRQTLDDATIA</sequence>
<comment type="caution">
    <text evidence="1">The sequence shown here is derived from an EMBL/GenBank/DDBJ whole genome shotgun (WGS) entry which is preliminary data.</text>
</comment>
<dbReference type="EMBL" id="CAAALY010092526">
    <property type="protein sequence ID" value="VEL28129.1"/>
    <property type="molecule type" value="Genomic_DNA"/>
</dbReference>
<reference evidence="1" key="1">
    <citation type="submission" date="2018-11" db="EMBL/GenBank/DDBJ databases">
        <authorList>
            <consortium name="Pathogen Informatics"/>
        </authorList>
    </citation>
    <scope>NUCLEOTIDE SEQUENCE</scope>
</reference>
<organism evidence="1 2">
    <name type="scientific">Protopolystoma xenopodis</name>
    <dbReference type="NCBI Taxonomy" id="117903"/>
    <lineage>
        <taxon>Eukaryota</taxon>
        <taxon>Metazoa</taxon>
        <taxon>Spiralia</taxon>
        <taxon>Lophotrochozoa</taxon>
        <taxon>Platyhelminthes</taxon>
        <taxon>Monogenea</taxon>
        <taxon>Polyopisthocotylea</taxon>
        <taxon>Polystomatidea</taxon>
        <taxon>Polystomatidae</taxon>
        <taxon>Protopolystoma</taxon>
    </lineage>
</organism>
<name>A0A3S5FEX6_9PLAT</name>
<feature type="non-terminal residue" evidence="1">
    <location>
        <position position="278"/>
    </location>
</feature>
<evidence type="ECO:0000313" key="2">
    <source>
        <dbReference type="Proteomes" id="UP000784294"/>
    </source>
</evidence>
<protein>
    <submittedName>
        <fullName evidence="1">Uncharacterized protein</fullName>
    </submittedName>
</protein>
<dbReference type="Proteomes" id="UP000784294">
    <property type="component" value="Unassembled WGS sequence"/>
</dbReference>
<accession>A0A3S5FEX6</accession>
<dbReference type="AlphaFoldDB" id="A0A3S5FEX6"/>
<proteinExistence type="predicted"/>
<keyword evidence="2" id="KW-1185">Reference proteome</keyword>
<gene>
    <name evidence="1" type="ORF">PXEA_LOCUS21569</name>
</gene>
<evidence type="ECO:0000313" key="1">
    <source>
        <dbReference type="EMBL" id="VEL28129.1"/>
    </source>
</evidence>